<reference evidence="2 3" key="1">
    <citation type="submission" date="2024-01" db="EMBL/GenBank/DDBJ databases">
        <title>The genomes of 5 underutilized Papilionoideae crops provide insights into root nodulation and disease resistance.</title>
        <authorList>
            <person name="Yuan L."/>
        </authorList>
    </citation>
    <scope>NUCLEOTIDE SEQUENCE [LARGE SCALE GENOMIC DNA]</scope>
    <source>
        <strain evidence="2">LY-2023</strain>
        <tissue evidence="2">Leaf</tissue>
    </source>
</reference>
<evidence type="ECO:0000313" key="2">
    <source>
        <dbReference type="EMBL" id="KAK7265852.1"/>
    </source>
</evidence>
<gene>
    <name evidence="2" type="ORF">RJT34_33476</name>
</gene>
<feature type="region of interest" description="Disordered" evidence="1">
    <location>
        <begin position="1"/>
        <end position="29"/>
    </location>
</feature>
<dbReference type="AlphaFoldDB" id="A0AAN9I4N2"/>
<organism evidence="2 3">
    <name type="scientific">Clitoria ternatea</name>
    <name type="common">Butterfly pea</name>
    <dbReference type="NCBI Taxonomy" id="43366"/>
    <lineage>
        <taxon>Eukaryota</taxon>
        <taxon>Viridiplantae</taxon>
        <taxon>Streptophyta</taxon>
        <taxon>Embryophyta</taxon>
        <taxon>Tracheophyta</taxon>
        <taxon>Spermatophyta</taxon>
        <taxon>Magnoliopsida</taxon>
        <taxon>eudicotyledons</taxon>
        <taxon>Gunneridae</taxon>
        <taxon>Pentapetalae</taxon>
        <taxon>rosids</taxon>
        <taxon>fabids</taxon>
        <taxon>Fabales</taxon>
        <taxon>Fabaceae</taxon>
        <taxon>Papilionoideae</taxon>
        <taxon>50 kb inversion clade</taxon>
        <taxon>NPAAA clade</taxon>
        <taxon>indigoferoid/millettioid clade</taxon>
        <taxon>Phaseoleae</taxon>
        <taxon>Clitoria</taxon>
    </lineage>
</organism>
<protein>
    <submittedName>
        <fullName evidence="2">Uncharacterized protein</fullName>
    </submittedName>
</protein>
<evidence type="ECO:0000256" key="1">
    <source>
        <dbReference type="SAM" id="MobiDB-lite"/>
    </source>
</evidence>
<feature type="compositionally biased region" description="Basic and acidic residues" evidence="1">
    <location>
        <begin position="1"/>
        <end position="10"/>
    </location>
</feature>
<accession>A0AAN9I4N2</accession>
<keyword evidence="3" id="KW-1185">Reference proteome</keyword>
<evidence type="ECO:0000313" key="3">
    <source>
        <dbReference type="Proteomes" id="UP001359559"/>
    </source>
</evidence>
<proteinExistence type="predicted"/>
<dbReference type="EMBL" id="JAYKXN010000008">
    <property type="protein sequence ID" value="KAK7265852.1"/>
    <property type="molecule type" value="Genomic_DNA"/>
</dbReference>
<name>A0AAN9I4N2_CLITE</name>
<dbReference type="Proteomes" id="UP001359559">
    <property type="component" value="Unassembled WGS sequence"/>
</dbReference>
<sequence>MHPKIDEVSGARKGPGSDLKQGGPGPEAEVEAEPEYCSLFVENFALFRSLYLCELRESYFFFCFHRFKP</sequence>
<comment type="caution">
    <text evidence="2">The sequence shown here is derived from an EMBL/GenBank/DDBJ whole genome shotgun (WGS) entry which is preliminary data.</text>
</comment>